<evidence type="ECO:0000256" key="3">
    <source>
        <dbReference type="ARBA" id="ARBA00023163"/>
    </source>
</evidence>
<evidence type="ECO:0000256" key="1">
    <source>
        <dbReference type="ARBA" id="ARBA00023015"/>
    </source>
</evidence>
<organism evidence="6 7">
    <name type="scientific">Sphaerisporangium corydalis</name>
    <dbReference type="NCBI Taxonomy" id="1441875"/>
    <lineage>
        <taxon>Bacteria</taxon>
        <taxon>Bacillati</taxon>
        <taxon>Actinomycetota</taxon>
        <taxon>Actinomycetes</taxon>
        <taxon>Streptosporangiales</taxon>
        <taxon>Streptosporangiaceae</taxon>
        <taxon>Sphaerisporangium</taxon>
    </lineage>
</organism>
<keyword evidence="7" id="KW-1185">Reference proteome</keyword>
<dbReference type="InterPro" id="IPR036271">
    <property type="entry name" value="Tet_transcr_reg_TetR-rel_C_sf"/>
</dbReference>
<comment type="caution">
    <text evidence="6">The sequence shown here is derived from an EMBL/GenBank/DDBJ whole genome shotgun (WGS) entry which is preliminary data.</text>
</comment>
<feature type="domain" description="HTH tetR-type" evidence="5">
    <location>
        <begin position="15"/>
        <end position="76"/>
    </location>
</feature>
<dbReference type="SUPFAM" id="SSF46689">
    <property type="entry name" value="Homeodomain-like"/>
    <property type="match status" value="1"/>
</dbReference>
<dbReference type="InterPro" id="IPR050109">
    <property type="entry name" value="HTH-type_TetR-like_transc_reg"/>
</dbReference>
<reference evidence="7" key="1">
    <citation type="journal article" date="2019" name="Int. J. Syst. Evol. Microbiol.">
        <title>The Global Catalogue of Microorganisms (GCM) 10K type strain sequencing project: providing services to taxonomists for standard genome sequencing and annotation.</title>
        <authorList>
            <consortium name="The Broad Institute Genomics Platform"/>
            <consortium name="The Broad Institute Genome Sequencing Center for Infectious Disease"/>
            <person name="Wu L."/>
            <person name="Ma J."/>
        </authorList>
    </citation>
    <scope>NUCLEOTIDE SEQUENCE [LARGE SCALE GENOMIC DNA]</scope>
    <source>
        <strain evidence="7">CCUG 49560</strain>
    </source>
</reference>
<name>A0ABV9EEH5_9ACTN</name>
<dbReference type="EMBL" id="JBHSFN010000009">
    <property type="protein sequence ID" value="MFC4587573.1"/>
    <property type="molecule type" value="Genomic_DNA"/>
</dbReference>
<dbReference type="PANTHER" id="PTHR30055:SF234">
    <property type="entry name" value="HTH-TYPE TRANSCRIPTIONAL REGULATOR BETI"/>
    <property type="match status" value="1"/>
</dbReference>
<comment type="caution">
    <text evidence="4">Lacks conserved residue(s) required for the propagation of feature annotation.</text>
</comment>
<gene>
    <name evidence="6" type="ORF">ACFO8L_15875</name>
</gene>
<keyword evidence="1" id="KW-0805">Transcription regulation</keyword>
<evidence type="ECO:0000313" key="6">
    <source>
        <dbReference type="EMBL" id="MFC4587573.1"/>
    </source>
</evidence>
<dbReference type="SUPFAM" id="SSF48498">
    <property type="entry name" value="Tetracyclin repressor-like, C-terminal domain"/>
    <property type="match status" value="1"/>
</dbReference>
<dbReference type="InterPro" id="IPR009057">
    <property type="entry name" value="Homeodomain-like_sf"/>
</dbReference>
<dbReference type="Gene3D" id="1.10.10.60">
    <property type="entry name" value="Homeodomain-like"/>
    <property type="match status" value="1"/>
</dbReference>
<sequence length="196" mass="21199">MMPTPVPLDRAHATQARREQIVQATIEVLAERGYTGTTFDAICGHAGLSSKRLISYHFASKDELLADVVAKVLTDAAAYMHPRIVAAGGPREKLATYIRSNVEFIAANPVQIRAVQQIAFNSAPAPDGSDDMALALLAELFEQGRRAGEFRDFDARLMAMSLRATIDTVAARLLAGLDATVAAEELVTTFDLATRR</sequence>
<keyword evidence="3" id="KW-0804">Transcription</keyword>
<dbReference type="Proteomes" id="UP001595891">
    <property type="component" value="Unassembled WGS sequence"/>
</dbReference>
<dbReference type="Pfam" id="PF00440">
    <property type="entry name" value="TetR_N"/>
    <property type="match status" value="1"/>
</dbReference>
<accession>A0ABV9EEH5</accession>
<dbReference type="PANTHER" id="PTHR30055">
    <property type="entry name" value="HTH-TYPE TRANSCRIPTIONAL REGULATOR RUTR"/>
    <property type="match status" value="1"/>
</dbReference>
<protein>
    <submittedName>
        <fullName evidence="6">TetR/AcrR family transcriptional regulator</fullName>
    </submittedName>
</protein>
<proteinExistence type="predicted"/>
<evidence type="ECO:0000256" key="4">
    <source>
        <dbReference type="PROSITE-ProRule" id="PRU00335"/>
    </source>
</evidence>
<evidence type="ECO:0000259" key="5">
    <source>
        <dbReference type="PROSITE" id="PS50977"/>
    </source>
</evidence>
<evidence type="ECO:0000256" key="2">
    <source>
        <dbReference type="ARBA" id="ARBA00023125"/>
    </source>
</evidence>
<keyword evidence="2 4" id="KW-0238">DNA-binding</keyword>
<evidence type="ECO:0000313" key="7">
    <source>
        <dbReference type="Proteomes" id="UP001595891"/>
    </source>
</evidence>
<dbReference type="InterPro" id="IPR001647">
    <property type="entry name" value="HTH_TetR"/>
</dbReference>
<dbReference type="Gene3D" id="1.10.357.10">
    <property type="entry name" value="Tetracycline Repressor, domain 2"/>
    <property type="match status" value="1"/>
</dbReference>
<dbReference type="PROSITE" id="PS50977">
    <property type="entry name" value="HTH_TETR_2"/>
    <property type="match status" value="1"/>
</dbReference>